<keyword evidence="4 5" id="KW-0560">Oxidoreductase</keyword>
<reference evidence="7 8" key="1">
    <citation type="submission" date="2020-02" db="EMBL/GenBank/DDBJ databases">
        <title>Genome sequences of Thiorhodococcus mannitoliphagus and Thiorhodococcus minor, purple sulfur photosynthetic bacteria in the gammaproteobacterial family, Chromatiaceae.</title>
        <authorList>
            <person name="Aviles F.A."/>
            <person name="Meyer T.E."/>
            <person name="Kyndt J.A."/>
        </authorList>
    </citation>
    <scope>NUCLEOTIDE SEQUENCE [LARGE SCALE GENOMIC DNA]</scope>
    <source>
        <strain evidence="7 8">DSM 11518</strain>
    </source>
</reference>
<dbReference type="PROSITE" id="PS00982">
    <property type="entry name" value="PHYTOENE_DH"/>
    <property type="match status" value="1"/>
</dbReference>
<comment type="similarity">
    <text evidence="2 5">Belongs to the carotenoid/retinoid oxidoreductase family.</text>
</comment>
<keyword evidence="8" id="KW-1185">Reference proteome</keyword>
<dbReference type="RefSeq" id="WP_164453643.1">
    <property type="nucleotide sequence ID" value="NZ_JAAIJQ010000043.1"/>
</dbReference>
<dbReference type="AlphaFoldDB" id="A0A6M0K0A9"/>
<comment type="caution">
    <text evidence="7">The sequence shown here is derived from an EMBL/GenBank/DDBJ whole genome shotgun (WGS) entry which is preliminary data.</text>
</comment>
<evidence type="ECO:0000313" key="7">
    <source>
        <dbReference type="EMBL" id="NEV63182.1"/>
    </source>
</evidence>
<evidence type="ECO:0000259" key="6">
    <source>
        <dbReference type="Pfam" id="PF01593"/>
    </source>
</evidence>
<comment type="pathway">
    <text evidence="1 5">Carotenoid biosynthesis.</text>
</comment>
<dbReference type="Proteomes" id="UP000483379">
    <property type="component" value="Unassembled WGS sequence"/>
</dbReference>
<gene>
    <name evidence="7" type="primary">crtI</name>
    <name evidence="7" type="ORF">G3446_15030</name>
</gene>
<dbReference type="NCBIfam" id="NF045637">
    <property type="entry name" value="carotdesatCrtDProt"/>
    <property type="match status" value="1"/>
</dbReference>
<evidence type="ECO:0000313" key="8">
    <source>
        <dbReference type="Proteomes" id="UP000483379"/>
    </source>
</evidence>
<dbReference type="PANTHER" id="PTHR43734:SF7">
    <property type="entry name" value="4,4'-DIAPONEUROSPORENE OXYGENASE"/>
    <property type="match status" value="1"/>
</dbReference>
<sequence>MPTQKVVVIGAGIGGLVTAVQLAARGLQVQVLERAAAPGGKMREVAVGPSRIDAGPTVFTMRGIFEDVFADAGARLEDHLRLEPLEIIARHAWSEHERLDLFADHERTVDAIGNFAGAAAAKGYQAFCRQARMIYETLDDTFIRASRPSFFGLMGRCGLSGFGNLSGIKPYDSLWQILGGYFEDPRLHQLFGRYSTYCGSSPFQAPATLMLIAHVEQQGVWSVVGGMHQIALALAGLAEQHGATIEYGCEVAEILTERGSTTGVRLANGESRRADAVVVNADPAAVANGLLGKGASRAVARVGPSSRSMSAMTWCLTAETQGFPLVRHNVFFGGNYASEFDDVFKRSRLPRDGTVYLCAQDRSDHGGDVRSGPERLFLLLNAPPRGDLDSFDAAEIEQCEQRVFNHLENCGLRVLRQAGSCQVTTPAEFNRLFPATGGALYGQATHGWRASFNRPASRTRIPGLYLAGGSTHPGAGIPMAAMSGRLAAASLIEDLGST</sequence>
<protein>
    <submittedName>
        <fullName evidence="7">Phytoene desaturase</fullName>
    </submittedName>
</protein>
<name>A0A6M0K0A9_9GAMM</name>
<dbReference type="NCBIfam" id="TIGR02734">
    <property type="entry name" value="crtI_fam"/>
    <property type="match status" value="1"/>
</dbReference>
<accession>A0A6M0K0A9</accession>
<dbReference type="SUPFAM" id="SSF51905">
    <property type="entry name" value="FAD/NAD(P)-binding domain"/>
    <property type="match status" value="1"/>
</dbReference>
<evidence type="ECO:0000256" key="3">
    <source>
        <dbReference type="ARBA" id="ARBA00022746"/>
    </source>
</evidence>
<dbReference type="InterPro" id="IPR008150">
    <property type="entry name" value="Phytoene_DH_bac_CS"/>
</dbReference>
<evidence type="ECO:0000256" key="4">
    <source>
        <dbReference type="ARBA" id="ARBA00023002"/>
    </source>
</evidence>
<dbReference type="Pfam" id="PF01593">
    <property type="entry name" value="Amino_oxidase"/>
    <property type="match status" value="1"/>
</dbReference>
<dbReference type="InterPro" id="IPR014105">
    <property type="entry name" value="Carotenoid/retinoid_OxRdtase"/>
</dbReference>
<feature type="domain" description="Amine oxidase" evidence="6">
    <location>
        <begin position="13"/>
        <end position="491"/>
    </location>
</feature>
<proteinExistence type="inferred from homology"/>
<dbReference type="GO" id="GO:0016117">
    <property type="term" value="P:carotenoid biosynthetic process"/>
    <property type="evidence" value="ECO:0007669"/>
    <property type="project" value="UniProtKB-KW"/>
</dbReference>
<dbReference type="EMBL" id="JAAIJQ010000043">
    <property type="protein sequence ID" value="NEV63182.1"/>
    <property type="molecule type" value="Genomic_DNA"/>
</dbReference>
<evidence type="ECO:0000256" key="1">
    <source>
        <dbReference type="ARBA" id="ARBA00004829"/>
    </source>
</evidence>
<dbReference type="InterPro" id="IPR002937">
    <property type="entry name" value="Amino_oxidase"/>
</dbReference>
<dbReference type="InterPro" id="IPR036188">
    <property type="entry name" value="FAD/NAD-bd_sf"/>
</dbReference>
<dbReference type="InterPro" id="IPR054841">
    <property type="entry name" value="carotdesatCrtD"/>
</dbReference>
<dbReference type="PANTHER" id="PTHR43734">
    <property type="entry name" value="PHYTOENE DESATURASE"/>
    <property type="match status" value="1"/>
</dbReference>
<keyword evidence="3 5" id="KW-0125">Carotenoid biosynthesis</keyword>
<dbReference type="Gene3D" id="3.50.50.60">
    <property type="entry name" value="FAD/NAD(P)-binding domain"/>
    <property type="match status" value="2"/>
</dbReference>
<dbReference type="GO" id="GO:0016627">
    <property type="term" value="F:oxidoreductase activity, acting on the CH-CH group of donors"/>
    <property type="evidence" value="ECO:0007669"/>
    <property type="project" value="UniProtKB-ARBA"/>
</dbReference>
<organism evidence="7 8">
    <name type="scientific">Thiorhodococcus minor</name>
    <dbReference type="NCBI Taxonomy" id="57489"/>
    <lineage>
        <taxon>Bacteria</taxon>
        <taxon>Pseudomonadati</taxon>
        <taxon>Pseudomonadota</taxon>
        <taxon>Gammaproteobacteria</taxon>
        <taxon>Chromatiales</taxon>
        <taxon>Chromatiaceae</taxon>
        <taxon>Thiorhodococcus</taxon>
    </lineage>
</organism>
<evidence type="ECO:0000256" key="2">
    <source>
        <dbReference type="ARBA" id="ARBA00006046"/>
    </source>
</evidence>
<evidence type="ECO:0000256" key="5">
    <source>
        <dbReference type="RuleBase" id="RU362075"/>
    </source>
</evidence>